<evidence type="ECO:0000256" key="3">
    <source>
        <dbReference type="ARBA" id="ARBA00022723"/>
    </source>
</evidence>
<dbReference type="HAMAP" id="MF_04023">
    <property type="entry name" value="HSV_NEC1"/>
    <property type="match status" value="1"/>
</dbReference>
<dbReference type="SMR" id="A0A0B4Q6N9"/>
<proteinExistence type="inferred from homology"/>
<reference evidence="9 10" key="1">
    <citation type="journal article" date="2015" name="Genome Announc.">
        <title>Genome sequences of equid herpesviruses 2 and 5.</title>
        <authorList>
            <person name="Wilkie G.S."/>
            <person name="Kerr K."/>
            <person name="Stewart J.P."/>
            <person name="Studdert M.J."/>
            <person name="Davison A.J."/>
        </authorList>
    </citation>
    <scope>NUCLEOTIDE SEQUENCE [LARGE SCALE GENOMIC DNA]</scope>
    <source>
        <strain evidence="9">G9/92</strain>
    </source>
</reference>
<evidence type="ECO:0000256" key="2">
    <source>
        <dbReference type="ARBA" id="ARBA00022562"/>
    </source>
</evidence>
<accession>A0A0B4Q6N9</accession>
<evidence type="ECO:0000256" key="8">
    <source>
        <dbReference type="SAM" id="MobiDB-lite"/>
    </source>
</evidence>
<keyword evidence="5" id="KW-0862">Zinc</keyword>
<keyword evidence="6" id="KW-1043">Host membrane</keyword>
<keyword evidence="3" id="KW-0479">Metal-binding</keyword>
<dbReference type="Proteomes" id="UP000163076">
    <property type="component" value="Segment"/>
</dbReference>
<dbReference type="GeneID" id="1461025"/>
<sequence>MDRERPRKTREPASPGSVLSKRSKLSRKSLALRSLNKFHPYKAPSSVRSLKKAHTLVSNGDFFNGISLNCEFGKDFLREMDTPICTSKVICLPLDVHEIAPGRCLVLSPLGHACNMGFYCEKCTQSGQNSYSQFQGRGGNAKMAAQNSKDDLHSVTLTFYNQVSKVVQNKNFYLSLLSHSLTTIKKSFVQPSLLYSYTVLRALCDDVFPIFKDTENGLCMFALFKTDDLHVSETCLRHLVDNLIHYRVTLDCVKHTYMLKFSPIRAEANGMTIQEVEICEAITGLDFTDEIKQEIISGQELVSEL</sequence>
<dbReference type="RefSeq" id="NP_042668.1">
    <property type="nucleotide sequence ID" value="NC_001650.2"/>
</dbReference>
<dbReference type="InterPro" id="IPR021152">
    <property type="entry name" value="Herpes_UL31"/>
</dbReference>
<evidence type="ECO:0000256" key="7">
    <source>
        <dbReference type="ARBA" id="ARBA00023136"/>
    </source>
</evidence>
<organism evidence="9 10">
    <name type="scientific">Equid gammaherpesvirus 2</name>
    <name type="common">Equine herpesvirus 2</name>
    <dbReference type="NCBI Taxonomy" id="12657"/>
    <lineage>
        <taxon>Viruses</taxon>
        <taxon>Duplodnaviria</taxon>
        <taxon>Heunggongvirae</taxon>
        <taxon>Peploviricota</taxon>
        <taxon>Herviviricetes</taxon>
        <taxon>Herpesvirales</taxon>
        <taxon>Orthoherpesviridae</taxon>
        <taxon>Gammaherpesvirinae</taxon>
        <taxon>Percavirus</taxon>
        <taxon>Percavirus equidgamma2</taxon>
    </lineage>
</organism>
<keyword evidence="4" id="KW-0863">Zinc-finger</keyword>
<dbReference type="KEGG" id="vg:1461025"/>
<protein>
    <submittedName>
        <fullName evidence="9">Nuclear egress lamina protein</fullName>
    </submittedName>
</protein>
<feature type="compositionally biased region" description="Basic and acidic residues" evidence="8">
    <location>
        <begin position="1"/>
        <end position="11"/>
    </location>
</feature>
<evidence type="ECO:0000256" key="6">
    <source>
        <dbReference type="ARBA" id="ARBA00022870"/>
    </source>
</evidence>
<name>A0A0B4Q6N9_9GAMA</name>
<keyword evidence="2" id="KW-1048">Host nucleus</keyword>
<dbReference type="OrthoDB" id="9041at10239"/>
<evidence type="ECO:0000313" key="9">
    <source>
        <dbReference type="EMBL" id="AIU39516.1"/>
    </source>
</evidence>
<dbReference type="GO" id="GO:0046765">
    <property type="term" value="P:viral budding from nuclear membrane"/>
    <property type="evidence" value="ECO:0007669"/>
    <property type="project" value="InterPro"/>
</dbReference>
<dbReference type="Pfam" id="PF02718">
    <property type="entry name" value="Herpes_UL31"/>
    <property type="match status" value="1"/>
</dbReference>
<dbReference type="EMBL" id="KM924294">
    <property type="protein sequence ID" value="AIU39516.1"/>
    <property type="molecule type" value="Genomic_DNA"/>
</dbReference>
<feature type="region of interest" description="Disordered" evidence="8">
    <location>
        <begin position="1"/>
        <end position="24"/>
    </location>
</feature>
<keyword evidence="7" id="KW-0472">Membrane</keyword>
<evidence type="ECO:0000313" key="10">
    <source>
        <dbReference type="Proteomes" id="UP000163076"/>
    </source>
</evidence>
<dbReference type="GO" id="GO:0008270">
    <property type="term" value="F:zinc ion binding"/>
    <property type="evidence" value="ECO:0007669"/>
    <property type="project" value="UniProtKB-KW"/>
</dbReference>
<evidence type="ECO:0000256" key="1">
    <source>
        <dbReference type="ARBA" id="ARBA00022553"/>
    </source>
</evidence>
<keyword evidence="1" id="KW-0597">Phosphoprotein</keyword>
<evidence type="ECO:0000256" key="5">
    <source>
        <dbReference type="ARBA" id="ARBA00022833"/>
    </source>
</evidence>
<gene>
    <name evidence="9" type="primary">ORF69</name>
</gene>
<evidence type="ECO:0000256" key="4">
    <source>
        <dbReference type="ARBA" id="ARBA00022771"/>
    </source>
</evidence>